<keyword evidence="2" id="KW-0560">Oxidoreductase</keyword>
<dbReference type="GO" id="GO:0005829">
    <property type="term" value="C:cytosol"/>
    <property type="evidence" value="ECO:0007669"/>
    <property type="project" value="TreeGrafter"/>
</dbReference>
<dbReference type="EMBL" id="LQOS01000024">
    <property type="protein sequence ID" value="ORV42032.1"/>
    <property type="molecule type" value="Genomic_DNA"/>
</dbReference>
<dbReference type="STRING" id="126673.AWC01_09095"/>
<dbReference type="SUPFAM" id="SSF51735">
    <property type="entry name" value="NAD(P)-binding Rossmann-fold domains"/>
    <property type="match status" value="1"/>
</dbReference>
<comment type="caution">
    <text evidence="4">The sequence shown here is derived from an EMBL/GenBank/DDBJ whole genome shotgun (WGS) entry which is preliminary data.</text>
</comment>
<dbReference type="Pfam" id="PF04321">
    <property type="entry name" value="RmlD_sub_bind"/>
    <property type="match status" value="1"/>
</dbReference>
<evidence type="ECO:0000313" key="5">
    <source>
        <dbReference type="Proteomes" id="UP000193564"/>
    </source>
</evidence>
<dbReference type="PANTHER" id="PTHR10491">
    <property type="entry name" value="DTDP-4-DEHYDRORHAMNOSE REDUCTASE"/>
    <property type="match status" value="1"/>
</dbReference>
<sequence>MPQRLVITGAGGMVGRILAAQAHRQGREVVALTSADCDITDRDAVGALITAGDTVVNCAALTDVDRAESEPELAHTVNALGPGNLATACARVGAGLVHVSTDYVFSGDFGGASPRPYEIDDTPHPLSVYGRTKLAGERAVLDVLPHGHVVRTAWVYEGAHGTDFVAAMRRKALGTDTVDVVADQIGSPTSALDLVGALLEIADGAVRGPLLHAANDGQASRFDQARAVFETLGADPERVRPVGSDRFPRPARRPAYSALCGAASTARGLTPLRPWRKALLAALETALPGDR</sequence>
<dbReference type="GO" id="GO:0019305">
    <property type="term" value="P:dTDP-rhamnose biosynthetic process"/>
    <property type="evidence" value="ECO:0007669"/>
    <property type="project" value="UniProtKB-UniPathway"/>
</dbReference>
<evidence type="ECO:0000259" key="3">
    <source>
        <dbReference type="Pfam" id="PF04321"/>
    </source>
</evidence>
<feature type="domain" description="RmlD-like substrate binding" evidence="3">
    <location>
        <begin position="4"/>
        <end position="285"/>
    </location>
</feature>
<dbReference type="Gene3D" id="3.90.25.10">
    <property type="entry name" value="UDP-galactose 4-epimerase, domain 1"/>
    <property type="match status" value="1"/>
</dbReference>
<gene>
    <name evidence="4" type="ORF">AWC01_09095</name>
</gene>
<dbReference type="Gene3D" id="3.40.50.720">
    <property type="entry name" value="NAD(P)-binding Rossmann-like Domain"/>
    <property type="match status" value="1"/>
</dbReference>
<evidence type="ECO:0000256" key="1">
    <source>
        <dbReference type="ARBA" id="ARBA00010944"/>
    </source>
</evidence>
<dbReference type="RefSeq" id="WP_085190164.1">
    <property type="nucleotide sequence ID" value="NZ_AP022605.1"/>
</dbReference>
<dbReference type="NCBIfam" id="TIGR01214">
    <property type="entry name" value="rmlD"/>
    <property type="match status" value="1"/>
</dbReference>
<dbReference type="GO" id="GO:0008831">
    <property type="term" value="F:dTDP-4-dehydrorhamnose reductase activity"/>
    <property type="evidence" value="ECO:0007669"/>
    <property type="project" value="UniProtKB-EC"/>
</dbReference>
<proteinExistence type="inferred from homology"/>
<dbReference type="UniPathway" id="UPA00124"/>
<comment type="similarity">
    <text evidence="1 2">Belongs to the dTDP-4-dehydrorhamnose reductase family.</text>
</comment>
<dbReference type="CDD" id="cd05254">
    <property type="entry name" value="dTDP_HR_like_SDR_e"/>
    <property type="match status" value="1"/>
</dbReference>
<evidence type="ECO:0000256" key="2">
    <source>
        <dbReference type="RuleBase" id="RU364082"/>
    </source>
</evidence>
<accession>A0A1X1TBU5</accession>
<dbReference type="InterPro" id="IPR029903">
    <property type="entry name" value="RmlD-like-bd"/>
</dbReference>
<organism evidence="4 5">
    <name type="scientific">Mycolicibacterium doricum</name>
    <dbReference type="NCBI Taxonomy" id="126673"/>
    <lineage>
        <taxon>Bacteria</taxon>
        <taxon>Bacillati</taxon>
        <taxon>Actinomycetota</taxon>
        <taxon>Actinomycetes</taxon>
        <taxon>Mycobacteriales</taxon>
        <taxon>Mycobacteriaceae</taxon>
        <taxon>Mycolicibacterium</taxon>
    </lineage>
</organism>
<reference evidence="4 5" key="1">
    <citation type="submission" date="2016-01" db="EMBL/GenBank/DDBJ databases">
        <title>The new phylogeny of the genus Mycobacterium.</title>
        <authorList>
            <person name="Tarcisio F."/>
            <person name="Conor M."/>
            <person name="Antonella G."/>
            <person name="Elisabetta G."/>
            <person name="Giulia F.S."/>
            <person name="Sara T."/>
            <person name="Anna F."/>
            <person name="Clotilde B."/>
            <person name="Roberto B."/>
            <person name="Veronica D.S."/>
            <person name="Fabio R."/>
            <person name="Monica P."/>
            <person name="Olivier J."/>
            <person name="Enrico T."/>
            <person name="Nicola S."/>
        </authorList>
    </citation>
    <scope>NUCLEOTIDE SEQUENCE [LARGE SCALE GENOMIC DNA]</scope>
    <source>
        <strain evidence="4 5">DSM 44339</strain>
    </source>
</reference>
<keyword evidence="5" id="KW-1185">Reference proteome</keyword>
<comment type="pathway">
    <text evidence="2">Carbohydrate biosynthesis; dTDP-L-rhamnose biosynthesis.</text>
</comment>
<comment type="function">
    <text evidence="2">Catalyzes the reduction of dTDP-6-deoxy-L-lyxo-4-hexulose to yield dTDP-L-rhamnose.</text>
</comment>
<dbReference type="Proteomes" id="UP000193564">
    <property type="component" value="Unassembled WGS sequence"/>
</dbReference>
<dbReference type="PANTHER" id="PTHR10491:SF4">
    <property type="entry name" value="METHIONINE ADENOSYLTRANSFERASE 2 SUBUNIT BETA"/>
    <property type="match status" value="1"/>
</dbReference>
<evidence type="ECO:0000313" key="4">
    <source>
        <dbReference type="EMBL" id="ORV42032.1"/>
    </source>
</evidence>
<dbReference type="EC" id="1.1.1.133" evidence="2"/>
<protein>
    <recommendedName>
        <fullName evidence="2">dTDP-4-dehydrorhamnose reductase</fullName>
        <ecNumber evidence="2">1.1.1.133</ecNumber>
    </recommendedName>
</protein>
<dbReference type="InterPro" id="IPR005913">
    <property type="entry name" value="dTDP_dehydrorham_reduct"/>
</dbReference>
<dbReference type="OrthoDB" id="9803892at2"/>
<name>A0A1X1TBU5_9MYCO</name>
<dbReference type="AlphaFoldDB" id="A0A1X1TBU5"/>
<keyword evidence="2" id="KW-0521">NADP</keyword>
<dbReference type="InterPro" id="IPR036291">
    <property type="entry name" value="NAD(P)-bd_dom_sf"/>
</dbReference>